<accession>A0A0V0GZX4</accession>
<proteinExistence type="predicted"/>
<dbReference type="AlphaFoldDB" id="A0A0V0GZX4"/>
<organism evidence="1">
    <name type="scientific">Solanum chacoense</name>
    <name type="common">Chaco potato</name>
    <dbReference type="NCBI Taxonomy" id="4108"/>
    <lineage>
        <taxon>Eukaryota</taxon>
        <taxon>Viridiplantae</taxon>
        <taxon>Streptophyta</taxon>
        <taxon>Embryophyta</taxon>
        <taxon>Tracheophyta</taxon>
        <taxon>Spermatophyta</taxon>
        <taxon>Magnoliopsida</taxon>
        <taxon>eudicotyledons</taxon>
        <taxon>Gunneridae</taxon>
        <taxon>Pentapetalae</taxon>
        <taxon>asterids</taxon>
        <taxon>lamiids</taxon>
        <taxon>Solanales</taxon>
        <taxon>Solanaceae</taxon>
        <taxon>Solanoideae</taxon>
        <taxon>Solaneae</taxon>
        <taxon>Solanum</taxon>
    </lineage>
</organism>
<dbReference type="EMBL" id="GEDG01027692">
    <property type="protein sequence ID" value="JAP13665.1"/>
    <property type="molecule type" value="Transcribed_RNA"/>
</dbReference>
<sequence length="66" mass="7521">MSSPAVAAGSKSNRSVRVRCFNIKDSVAKYRFVMMVYCSFNFPKVFFKKYACELQTPNLTQVSANR</sequence>
<protein>
    <submittedName>
        <fullName evidence="1">Putative ovule protein</fullName>
    </submittedName>
</protein>
<name>A0A0V0GZX4_SOLCH</name>
<evidence type="ECO:0000313" key="1">
    <source>
        <dbReference type="EMBL" id="JAP13665.1"/>
    </source>
</evidence>
<reference evidence="1" key="1">
    <citation type="submission" date="2015-12" db="EMBL/GenBank/DDBJ databases">
        <title>Gene expression during late stages of embryo sac development: a critical building block for successful pollen-pistil interactions.</title>
        <authorList>
            <person name="Liu Y."/>
            <person name="Joly V."/>
            <person name="Sabar M."/>
            <person name="Matton D.P."/>
        </authorList>
    </citation>
    <scope>NUCLEOTIDE SEQUENCE</scope>
</reference>